<dbReference type="EMBL" id="HACG01052604">
    <property type="protein sequence ID" value="CEK99475.1"/>
    <property type="molecule type" value="Transcribed_RNA"/>
</dbReference>
<dbReference type="AlphaFoldDB" id="A0A0B7C4W0"/>
<accession>A0A0B7C4W0</accession>
<reference evidence="1" key="1">
    <citation type="submission" date="2014-12" db="EMBL/GenBank/DDBJ databases">
        <title>Insight into the proteome of Arion vulgaris.</title>
        <authorList>
            <person name="Aradska J."/>
            <person name="Bulat T."/>
            <person name="Smidak R."/>
            <person name="Sarate P."/>
            <person name="Gangsoo J."/>
            <person name="Sialana F."/>
            <person name="Bilban M."/>
            <person name="Lubec G."/>
        </authorList>
    </citation>
    <scope>NUCLEOTIDE SEQUENCE</scope>
    <source>
        <tissue evidence="1">Skin</tissue>
    </source>
</reference>
<gene>
    <name evidence="1" type="primary">ORF221336</name>
</gene>
<proteinExistence type="predicted"/>
<organism evidence="1">
    <name type="scientific">Arion vulgaris</name>
    <dbReference type="NCBI Taxonomy" id="1028688"/>
    <lineage>
        <taxon>Eukaryota</taxon>
        <taxon>Metazoa</taxon>
        <taxon>Spiralia</taxon>
        <taxon>Lophotrochozoa</taxon>
        <taxon>Mollusca</taxon>
        <taxon>Gastropoda</taxon>
        <taxon>Heterobranchia</taxon>
        <taxon>Euthyneura</taxon>
        <taxon>Panpulmonata</taxon>
        <taxon>Eupulmonata</taxon>
        <taxon>Stylommatophora</taxon>
        <taxon>Helicina</taxon>
        <taxon>Arionoidea</taxon>
        <taxon>Arionidae</taxon>
        <taxon>Arion</taxon>
    </lineage>
</organism>
<name>A0A0B7C4W0_9EUPU</name>
<feature type="non-terminal residue" evidence="1">
    <location>
        <position position="1"/>
    </location>
</feature>
<evidence type="ECO:0000313" key="1">
    <source>
        <dbReference type="EMBL" id="CEK99475.1"/>
    </source>
</evidence>
<sequence length="111" mass="12281">ENSAMETTVINVSQNETSSNVIHDNCDTMSYNDTCNKKSTISGNDVFEGNKVTNTKTYSNLNFEQNVIPDSSNVTVTDGIFYDFSAESQEGITIQMKEDSEKLFADTSVQI</sequence>
<protein>
    <submittedName>
        <fullName evidence="1">Uncharacterized protein</fullName>
    </submittedName>
</protein>